<gene>
    <name evidence="2" type="ORF">A4U43_C04F29120</name>
</gene>
<evidence type="ECO:0000256" key="1">
    <source>
        <dbReference type="SAM" id="MobiDB-lite"/>
    </source>
</evidence>
<evidence type="ECO:0008006" key="4">
    <source>
        <dbReference type="Google" id="ProtNLM"/>
    </source>
</evidence>
<dbReference type="Proteomes" id="UP000243459">
    <property type="component" value="Chromosome 4"/>
</dbReference>
<accession>A0A5P1F685</accession>
<feature type="compositionally biased region" description="Low complexity" evidence="1">
    <location>
        <begin position="610"/>
        <end position="638"/>
    </location>
</feature>
<dbReference type="OMA" id="WFVACAR"/>
<dbReference type="OrthoDB" id="774557at2759"/>
<name>A0A5P1F685_ASPOF</name>
<evidence type="ECO:0000313" key="3">
    <source>
        <dbReference type="Proteomes" id="UP000243459"/>
    </source>
</evidence>
<feature type="compositionally biased region" description="Polar residues" evidence="1">
    <location>
        <begin position="664"/>
        <end position="683"/>
    </location>
</feature>
<feature type="compositionally biased region" description="Low complexity" evidence="1">
    <location>
        <begin position="694"/>
        <end position="716"/>
    </location>
</feature>
<feature type="compositionally biased region" description="Low complexity" evidence="1">
    <location>
        <begin position="723"/>
        <end position="748"/>
    </location>
</feature>
<sequence>MELDIRKDSTHRSPSLIREEERKRNEGKLPFTKKKGGVFITYKRYRTLTLTLTLENYIQSKVTRALKRRKKKENKSRSSVSISHLNMMPSGPPTPVGGGAQLPLLRSSSGLLGGGAQPNPVNSQQPFSSFVSPRTQFNASNNNNSMSILGNISNVSSLINQSMSNGAGLQHLGSGEPDPLSFASSGVPGDHSQPQQQFSVPQQQQQIRGGLSAVKLEAQMGSLDQNGPNSQQLQTLRSIGGVKMEPQQLQTIRSLGTVKMEPHNDSSILLQQQQQHLLQMSRQSQLNLLQQQRVMQLQQQQQLLRGLPPRAQLQQQQLQQNLPLRAQLKTSNYEPGLCARRLTQYMYHQQRRPEDNNIEFWRKFVGEFFAPNAKKRWCVSLYGSGRQTTGVFPQDVWHCEICNRKPGRGFETTAEVLPRLCQIKYASGTLEELLYVDMPRESHNIMGQIVLDYPKAIQESVFEQLRVVRDGHLRIVFNLDLKISSWEFCARKHEELIPRRLIIPQVSQLGAVVQKYQNAVQNASSGLSTQDLQNSCNSFVASTRQLAKALEVPLVNDLGYTKRYVRCLQISEVVNSMKDLIDYSRETGTGPMDSLINFPRRNFSSGINPQQQSQQPEAQHQTIAQNNHNNNHSTANATIMHPSSCINGAPSVNNSVSGPSSTTISGLLQHQNSMNSRQDNHLGTVSRPYGGNNSSQIPSTSSTSSLPEPQPNTASPFSPPTPSTSNNNTTQNTANMSSMQQQQQQAQTNEPDPSDSQSSVQHILQEMMMCSSPMNGATTSGNEMKGMNGISPMNSFGMGYGNIGGVGPSATVSGLRAATVNNAMGMNGRVGMNHTTHNNVLGMNHQQQNMGNRLIGGLGSVNNFDNFQFDWKSSG</sequence>
<dbReference type="Gramene" id="ONK73263">
    <property type="protein sequence ID" value="ONK73263"/>
    <property type="gene ID" value="A4U43_C04F29120"/>
</dbReference>
<keyword evidence="3" id="KW-1185">Reference proteome</keyword>
<evidence type="ECO:0000313" key="2">
    <source>
        <dbReference type="EMBL" id="ONK73263.1"/>
    </source>
</evidence>
<feature type="compositionally biased region" description="Low complexity" evidence="1">
    <location>
        <begin position="650"/>
        <end position="663"/>
    </location>
</feature>
<feature type="region of interest" description="Disordered" evidence="1">
    <location>
        <begin position="66"/>
        <end position="131"/>
    </location>
</feature>
<proteinExistence type="predicted"/>
<feature type="compositionally biased region" description="Polar residues" evidence="1">
    <location>
        <begin position="119"/>
        <end position="131"/>
    </location>
</feature>
<dbReference type="PANTHER" id="PTHR10378">
    <property type="entry name" value="LIM DOMAIN-BINDING PROTEIN"/>
    <property type="match status" value="1"/>
</dbReference>
<feature type="compositionally biased region" description="Polar residues" evidence="1">
    <location>
        <begin position="749"/>
        <end position="760"/>
    </location>
</feature>
<dbReference type="Pfam" id="PF01803">
    <property type="entry name" value="LIM_bind"/>
    <property type="match status" value="1"/>
</dbReference>
<protein>
    <recommendedName>
        <fullName evidence="4">Transcriptional corepressor SEUSS</fullName>
    </recommendedName>
</protein>
<dbReference type="AlphaFoldDB" id="A0A5P1F685"/>
<feature type="region of interest" description="Disordered" evidence="1">
    <location>
        <begin position="597"/>
        <end position="760"/>
    </location>
</feature>
<organism evidence="2 3">
    <name type="scientific">Asparagus officinalis</name>
    <name type="common">Garden asparagus</name>
    <dbReference type="NCBI Taxonomy" id="4686"/>
    <lineage>
        <taxon>Eukaryota</taxon>
        <taxon>Viridiplantae</taxon>
        <taxon>Streptophyta</taxon>
        <taxon>Embryophyta</taxon>
        <taxon>Tracheophyta</taxon>
        <taxon>Spermatophyta</taxon>
        <taxon>Magnoliopsida</taxon>
        <taxon>Liliopsida</taxon>
        <taxon>Asparagales</taxon>
        <taxon>Asparagaceae</taxon>
        <taxon>Asparagoideae</taxon>
        <taxon>Asparagus</taxon>
    </lineage>
</organism>
<feature type="compositionally biased region" description="Basic and acidic residues" evidence="1">
    <location>
        <begin position="1"/>
        <end position="27"/>
    </location>
</feature>
<dbReference type="InterPro" id="IPR029005">
    <property type="entry name" value="LIM-bd/SEUSS"/>
</dbReference>
<reference evidence="3" key="1">
    <citation type="journal article" date="2017" name="Nat. Commun.">
        <title>The asparagus genome sheds light on the origin and evolution of a young Y chromosome.</title>
        <authorList>
            <person name="Harkess A."/>
            <person name="Zhou J."/>
            <person name="Xu C."/>
            <person name="Bowers J.E."/>
            <person name="Van der Hulst R."/>
            <person name="Ayyampalayam S."/>
            <person name="Mercati F."/>
            <person name="Riccardi P."/>
            <person name="McKain M.R."/>
            <person name="Kakrana A."/>
            <person name="Tang H."/>
            <person name="Ray J."/>
            <person name="Groenendijk J."/>
            <person name="Arikit S."/>
            <person name="Mathioni S.M."/>
            <person name="Nakano M."/>
            <person name="Shan H."/>
            <person name="Telgmann-Rauber A."/>
            <person name="Kanno A."/>
            <person name="Yue Z."/>
            <person name="Chen H."/>
            <person name="Li W."/>
            <person name="Chen Y."/>
            <person name="Xu X."/>
            <person name="Zhang Y."/>
            <person name="Luo S."/>
            <person name="Chen H."/>
            <person name="Gao J."/>
            <person name="Mao Z."/>
            <person name="Pires J.C."/>
            <person name="Luo M."/>
            <person name="Kudrna D."/>
            <person name="Wing R.A."/>
            <person name="Meyers B.C."/>
            <person name="Yi K."/>
            <person name="Kong H."/>
            <person name="Lavrijsen P."/>
            <person name="Sunseri F."/>
            <person name="Falavigna A."/>
            <person name="Ye Y."/>
            <person name="Leebens-Mack J.H."/>
            <person name="Chen G."/>
        </authorList>
    </citation>
    <scope>NUCLEOTIDE SEQUENCE [LARGE SCALE GENOMIC DNA]</scope>
    <source>
        <strain evidence="3">cv. DH0086</strain>
    </source>
</reference>
<feature type="region of interest" description="Disordered" evidence="1">
    <location>
        <begin position="1"/>
        <end position="30"/>
    </location>
</feature>
<dbReference type="EMBL" id="CM007384">
    <property type="protein sequence ID" value="ONK73263.1"/>
    <property type="molecule type" value="Genomic_DNA"/>
</dbReference>
<feature type="region of interest" description="Disordered" evidence="1">
    <location>
        <begin position="176"/>
        <end position="198"/>
    </location>
</feature>